<sequence length="106" mass="12076">MHVPITLLSGAAQQEKRVPQSMSSDKTHLPQPSLTMPRPGRDTQRSAIRLCKENWRACHHSPEELEVKRSRGDWDTIPLIITALPTSGQQPFLPKYIVFLVISREH</sequence>
<keyword evidence="3" id="KW-1185">Reference proteome</keyword>
<accession>A0ABD0LX81</accession>
<comment type="caution">
    <text evidence="2">The sequence shown here is derived from an EMBL/GenBank/DDBJ whole genome shotgun (WGS) entry which is preliminary data.</text>
</comment>
<evidence type="ECO:0000313" key="3">
    <source>
        <dbReference type="Proteomes" id="UP001519460"/>
    </source>
</evidence>
<evidence type="ECO:0000256" key="1">
    <source>
        <dbReference type="SAM" id="MobiDB-lite"/>
    </source>
</evidence>
<feature type="compositionally biased region" description="Polar residues" evidence="1">
    <location>
        <begin position="20"/>
        <end position="34"/>
    </location>
</feature>
<reference evidence="2 3" key="1">
    <citation type="journal article" date="2023" name="Sci. Data">
        <title>Genome assembly of the Korean intertidal mud-creeper Batillaria attramentaria.</title>
        <authorList>
            <person name="Patra A.K."/>
            <person name="Ho P.T."/>
            <person name="Jun S."/>
            <person name="Lee S.J."/>
            <person name="Kim Y."/>
            <person name="Won Y.J."/>
        </authorList>
    </citation>
    <scope>NUCLEOTIDE SEQUENCE [LARGE SCALE GENOMIC DNA]</scope>
    <source>
        <strain evidence="2">Wonlab-2016</strain>
    </source>
</reference>
<proteinExistence type="predicted"/>
<name>A0ABD0LX81_9CAEN</name>
<dbReference type="Proteomes" id="UP001519460">
    <property type="component" value="Unassembled WGS sequence"/>
</dbReference>
<feature type="region of interest" description="Disordered" evidence="1">
    <location>
        <begin position="1"/>
        <end position="44"/>
    </location>
</feature>
<gene>
    <name evidence="2" type="ORF">BaRGS_00004549</name>
</gene>
<dbReference type="EMBL" id="JACVVK020000016">
    <property type="protein sequence ID" value="KAK7504245.1"/>
    <property type="molecule type" value="Genomic_DNA"/>
</dbReference>
<dbReference type="AlphaFoldDB" id="A0ABD0LX81"/>
<evidence type="ECO:0000313" key="2">
    <source>
        <dbReference type="EMBL" id="KAK7504245.1"/>
    </source>
</evidence>
<protein>
    <submittedName>
        <fullName evidence="2">Uncharacterized protein</fullName>
    </submittedName>
</protein>
<organism evidence="2 3">
    <name type="scientific">Batillaria attramentaria</name>
    <dbReference type="NCBI Taxonomy" id="370345"/>
    <lineage>
        <taxon>Eukaryota</taxon>
        <taxon>Metazoa</taxon>
        <taxon>Spiralia</taxon>
        <taxon>Lophotrochozoa</taxon>
        <taxon>Mollusca</taxon>
        <taxon>Gastropoda</taxon>
        <taxon>Caenogastropoda</taxon>
        <taxon>Sorbeoconcha</taxon>
        <taxon>Cerithioidea</taxon>
        <taxon>Batillariidae</taxon>
        <taxon>Batillaria</taxon>
    </lineage>
</organism>